<dbReference type="InterPro" id="IPR010906">
    <property type="entry name" value="Phage_lambda_Nu1_terminase-ssu"/>
</dbReference>
<name>A0A5Y0S0F9_SALNE</name>
<proteinExistence type="predicted"/>
<evidence type="ECO:0000313" key="2">
    <source>
        <dbReference type="Proteomes" id="UP000839827"/>
    </source>
</evidence>
<accession>A0A5Y0S0F9</accession>
<protein>
    <submittedName>
        <fullName evidence="1">Terminase small subunit</fullName>
    </submittedName>
</protein>
<dbReference type="EMBL" id="AAHYLK010000053">
    <property type="protein sequence ID" value="ECB7109589.1"/>
    <property type="molecule type" value="Genomic_DNA"/>
</dbReference>
<dbReference type="Gene3D" id="1.10.10.10">
    <property type="entry name" value="Winged helix-like DNA-binding domain superfamily/Winged helix DNA-binding domain"/>
    <property type="match status" value="1"/>
</dbReference>
<gene>
    <name evidence="1" type="ORF">E1A34_26745</name>
</gene>
<comment type="caution">
    <text evidence="1">The sequence shown here is derived from an EMBL/GenBank/DDBJ whole genome shotgun (WGS) entry which is preliminary data.</text>
</comment>
<sequence length="185" mass="20663">MKLNKKEIASIFGVNQRTIERWQSQGMPQVSGGGKGVAVAFDSAKVVEWYAGRSAAIENAKLRKEVDDLRADAESDLVPGTVDYERYRLTRAQADAQELKNTERQGEVLEIDLFAYILQRIAQEIVVILSRVPLTLQRKYPEMPAGVIDVVATEITKATDKAATIADLEKWLSHFDREIEAGKKS</sequence>
<dbReference type="Pfam" id="PF07471">
    <property type="entry name" value="Phage_Nu1"/>
    <property type="match status" value="1"/>
</dbReference>
<organism evidence="1 2">
    <name type="scientific">Salmonella newport</name>
    <dbReference type="NCBI Taxonomy" id="108619"/>
    <lineage>
        <taxon>Bacteria</taxon>
        <taxon>Pseudomonadati</taxon>
        <taxon>Pseudomonadota</taxon>
        <taxon>Gammaproteobacteria</taxon>
        <taxon>Enterobacterales</taxon>
        <taxon>Enterobacteriaceae</taxon>
        <taxon>Salmonella</taxon>
    </lineage>
</organism>
<dbReference type="Proteomes" id="UP000839827">
    <property type="component" value="Unassembled WGS sequence"/>
</dbReference>
<reference evidence="1 2" key="1">
    <citation type="submission" date="2019-03" db="EMBL/GenBank/DDBJ databases">
        <authorList>
            <person name="Ashton P.M."/>
            <person name="Dallman T."/>
            <person name="Nair S."/>
            <person name="De Pinna E."/>
            <person name="Peters T."/>
            <person name="Grant K."/>
        </authorList>
    </citation>
    <scope>NUCLEOTIDE SEQUENCE [LARGE SCALE GENOMIC DNA]</scope>
    <source>
        <strain evidence="1 2">271153</strain>
    </source>
</reference>
<dbReference type="AlphaFoldDB" id="A0A5Y0S0F9"/>
<dbReference type="InterPro" id="IPR009061">
    <property type="entry name" value="DNA-bd_dom_put_sf"/>
</dbReference>
<evidence type="ECO:0000313" key="1">
    <source>
        <dbReference type="EMBL" id="ECB7109589.1"/>
    </source>
</evidence>
<dbReference type="SUPFAM" id="SSF46955">
    <property type="entry name" value="Putative DNA-binding domain"/>
    <property type="match status" value="1"/>
</dbReference>
<dbReference type="InterPro" id="IPR036388">
    <property type="entry name" value="WH-like_DNA-bd_sf"/>
</dbReference>